<protein>
    <submittedName>
        <fullName evidence="1">Uncharacterized protein</fullName>
    </submittedName>
</protein>
<keyword evidence="2" id="KW-1185">Reference proteome</keyword>
<accession>A0A5N6E7A0</accession>
<evidence type="ECO:0000313" key="2">
    <source>
        <dbReference type="Proteomes" id="UP000326799"/>
    </source>
</evidence>
<gene>
    <name evidence="1" type="ORF">BDV33DRAFT_186359</name>
</gene>
<reference evidence="1 2" key="1">
    <citation type="submission" date="2019-04" db="EMBL/GenBank/DDBJ databases">
        <title>Fungal friends and foes A comparative genomics study of 23 Aspergillus species from section Flavi.</title>
        <authorList>
            <consortium name="DOE Joint Genome Institute"/>
            <person name="Kjaerbolling I."/>
            <person name="Vesth T.C."/>
            <person name="Frisvad J.C."/>
            <person name="Nybo J.L."/>
            <person name="Theobald S."/>
            <person name="Kildgaard S."/>
            <person name="Petersen T.I."/>
            <person name="Kuo A."/>
            <person name="Sato A."/>
            <person name="Lyhne E.K."/>
            <person name="Kogle M.E."/>
            <person name="Wiebenga A."/>
            <person name="Kun R.S."/>
            <person name="Lubbers R.J."/>
            <person name="Makela M.R."/>
            <person name="Barry K."/>
            <person name="Chovatia M."/>
            <person name="Clum A."/>
            <person name="Daum C."/>
            <person name="Haridas S."/>
            <person name="He G."/>
            <person name="LaButti K."/>
            <person name="Lipzen A."/>
            <person name="Mondo S."/>
            <person name="Pangilinan J."/>
            <person name="Riley R."/>
            <person name="Salamov A."/>
            <person name="Simmons B.A."/>
            <person name="Magnuson J.K."/>
            <person name="Henrissat B."/>
            <person name="Mortensen U.H."/>
            <person name="Larsen T.O."/>
            <person name="De vries R.P."/>
            <person name="Grigoriev I.V."/>
            <person name="Machida M."/>
            <person name="Baker S.E."/>
            <person name="Andersen M.R."/>
        </authorList>
    </citation>
    <scope>NUCLEOTIDE SEQUENCE [LARGE SCALE GENOMIC DNA]</scope>
    <source>
        <strain evidence="1 2">CBS 126849</strain>
    </source>
</reference>
<dbReference type="Proteomes" id="UP000326799">
    <property type="component" value="Unassembled WGS sequence"/>
</dbReference>
<name>A0A5N6E7A0_9EURO</name>
<evidence type="ECO:0000313" key="1">
    <source>
        <dbReference type="EMBL" id="KAB8212663.1"/>
    </source>
</evidence>
<sequence length="245" mass="26703">MWDKQTRTVLLEGSSGIAPAEIHSLMPTQNVGWRLEVIPMTSSSDDDFRARFVPITNHNPLPPISKYNLPLPPISHDGRTPFLLGRVPRGAKIVSMNQVGFIEPAQEGQPQSIATHGLCGCSAIILTSADIALIAHYPPPFNERLKLLITRFATPMSGRFHRGKGFIITPGRYQKSASGSWRLGVKNQDHTDKLKSILSGISSGTQPAIIPYNEGSNGNPLKGIAVVEFTDNGMPQVYFEGLLLP</sequence>
<dbReference type="AlphaFoldDB" id="A0A5N6E7A0"/>
<organism evidence="1 2">
    <name type="scientific">Aspergillus novoparasiticus</name>
    <dbReference type="NCBI Taxonomy" id="986946"/>
    <lineage>
        <taxon>Eukaryota</taxon>
        <taxon>Fungi</taxon>
        <taxon>Dikarya</taxon>
        <taxon>Ascomycota</taxon>
        <taxon>Pezizomycotina</taxon>
        <taxon>Eurotiomycetes</taxon>
        <taxon>Eurotiomycetidae</taxon>
        <taxon>Eurotiales</taxon>
        <taxon>Aspergillaceae</taxon>
        <taxon>Aspergillus</taxon>
        <taxon>Aspergillus subgen. Circumdati</taxon>
    </lineage>
</organism>
<proteinExistence type="predicted"/>
<dbReference type="EMBL" id="ML734086">
    <property type="protein sequence ID" value="KAB8212663.1"/>
    <property type="molecule type" value="Genomic_DNA"/>
</dbReference>